<dbReference type="InterPro" id="IPR011009">
    <property type="entry name" value="Kinase-like_dom_sf"/>
</dbReference>
<dbReference type="PROSITE" id="PS50011">
    <property type="entry name" value="PROTEIN_KINASE_DOM"/>
    <property type="match status" value="1"/>
</dbReference>
<dbReference type="Gene3D" id="1.10.510.10">
    <property type="entry name" value="Transferase(Phosphotransferase) domain 1"/>
    <property type="match status" value="1"/>
</dbReference>
<organism evidence="3">
    <name type="scientific">Haemonchus placei</name>
    <name type="common">Barber's pole worm</name>
    <dbReference type="NCBI Taxonomy" id="6290"/>
    <lineage>
        <taxon>Eukaryota</taxon>
        <taxon>Metazoa</taxon>
        <taxon>Ecdysozoa</taxon>
        <taxon>Nematoda</taxon>
        <taxon>Chromadorea</taxon>
        <taxon>Rhabditida</taxon>
        <taxon>Rhabditina</taxon>
        <taxon>Rhabditomorpha</taxon>
        <taxon>Strongyloidea</taxon>
        <taxon>Trichostrongylidae</taxon>
        <taxon>Haemonchus</taxon>
    </lineage>
</organism>
<evidence type="ECO:0000256" key="1">
    <source>
        <dbReference type="ARBA" id="ARBA00012513"/>
    </source>
</evidence>
<reference evidence="3" key="1">
    <citation type="submission" date="2017-02" db="UniProtKB">
        <authorList>
            <consortium name="WormBaseParasite"/>
        </authorList>
    </citation>
    <scope>IDENTIFICATION</scope>
</reference>
<name>A0A0N4W9P5_HAEPC</name>
<sequence length="321" mass="36642">LKKVVVSFTAPSPSRRKPHLLKEGQMLLDKFRVEGLLADGGFAQIYAAVHEESQTRWAVKIESEKCDRKRMKLEIMVLMLLRGKANIPEIMAMGTCPTGHFIILELVGRNLSDLRRQLPQRKLSPGSLYRAMLQVTHALSLVHAIGFLHRDLKPSNCCVGVDDLTRIYLLDYGLTRQYVNAMGQIRKPRESIGMRGTLRYVSLQAHDRRDLGPSHDLVALLYSIIELGDGSLPWSKMREETAIRASKQETTIDKLCEKQPKMLKMAEYILSMKYETMPDYDKLTKMLESCIPPEVKANDPYDWQTTPITPGKCESRIRMVR</sequence>
<dbReference type="OMA" id="NCCIGVP"/>
<dbReference type="GO" id="GO:0004674">
    <property type="term" value="F:protein serine/threonine kinase activity"/>
    <property type="evidence" value="ECO:0007669"/>
    <property type="project" value="UniProtKB-EC"/>
</dbReference>
<dbReference type="InterPro" id="IPR050235">
    <property type="entry name" value="CK1_Ser-Thr_kinase"/>
</dbReference>
<accession>A0A0N4W9P5</accession>
<feature type="domain" description="Protein kinase" evidence="2">
    <location>
        <begin position="31"/>
        <end position="291"/>
    </location>
</feature>
<dbReference type="SMART" id="SM00220">
    <property type="entry name" value="S_TKc"/>
    <property type="match status" value="1"/>
</dbReference>
<evidence type="ECO:0000259" key="2">
    <source>
        <dbReference type="PROSITE" id="PS50011"/>
    </source>
</evidence>
<dbReference type="InterPro" id="IPR008271">
    <property type="entry name" value="Ser/Thr_kinase_AS"/>
</dbReference>
<dbReference type="InterPro" id="IPR000719">
    <property type="entry name" value="Prot_kinase_dom"/>
</dbReference>
<protein>
    <recommendedName>
        <fullName evidence="1">non-specific serine/threonine protein kinase</fullName>
        <ecNumber evidence="1">2.7.11.1</ecNumber>
    </recommendedName>
</protein>
<dbReference type="Pfam" id="PF00069">
    <property type="entry name" value="Pkinase"/>
    <property type="match status" value="1"/>
</dbReference>
<dbReference type="AlphaFoldDB" id="A0A0N4W9P5"/>
<dbReference type="SUPFAM" id="SSF56112">
    <property type="entry name" value="Protein kinase-like (PK-like)"/>
    <property type="match status" value="1"/>
</dbReference>
<dbReference type="GO" id="GO:0005524">
    <property type="term" value="F:ATP binding"/>
    <property type="evidence" value="ECO:0007669"/>
    <property type="project" value="InterPro"/>
</dbReference>
<dbReference type="EC" id="2.7.11.1" evidence="1"/>
<dbReference type="PROSITE" id="PS00108">
    <property type="entry name" value="PROTEIN_KINASE_ST"/>
    <property type="match status" value="1"/>
</dbReference>
<dbReference type="PANTHER" id="PTHR11909">
    <property type="entry name" value="CASEIN KINASE-RELATED"/>
    <property type="match status" value="1"/>
</dbReference>
<proteinExistence type="predicted"/>
<dbReference type="WBParaSite" id="HPLM_0000703401-mRNA-1">
    <property type="protein sequence ID" value="HPLM_0000703401-mRNA-1"/>
    <property type="gene ID" value="HPLM_0000703401"/>
</dbReference>
<evidence type="ECO:0000313" key="3">
    <source>
        <dbReference type="WBParaSite" id="HPLM_0000703401-mRNA-1"/>
    </source>
</evidence>